<organism evidence="4 5">
    <name type="scientific">Celeribacter neptunius</name>
    <dbReference type="NCBI Taxonomy" id="588602"/>
    <lineage>
        <taxon>Bacteria</taxon>
        <taxon>Pseudomonadati</taxon>
        <taxon>Pseudomonadota</taxon>
        <taxon>Alphaproteobacteria</taxon>
        <taxon>Rhodobacterales</taxon>
        <taxon>Roseobacteraceae</taxon>
        <taxon>Celeribacter</taxon>
    </lineage>
</organism>
<evidence type="ECO:0000256" key="2">
    <source>
        <dbReference type="SAM" id="SignalP"/>
    </source>
</evidence>
<feature type="chain" id="PRO_5011435924" evidence="2">
    <location>
        <begin position="39"/>
        <end position="292"/>
    </location>
</feature>
<evidence type="ECO:0000259" key="3">
    <source>
        <dbReference type="SMART" id="SM00062"/>
    </source>
</evidence>
<feature type="signal peptide" evidence="2">
    <location>
        <begin position="1"/>
        <end position="38"/>
    </location>
</feature>
<dbReference type="Gene3D" id="3.40.190.10">
    <property type="entry name" value="Periplasmic binding protein-like II"/>
    <property type="match status" value="2"/>
</dbReference>
<accession>A0A1I3W003</accession>
<evidence type="ECO:0000256" key="1">
    <source>
        <dbReference type="ARBA" id="ARBA00022729"/>
    </source>
</evidence>
<dbReference type="EMBL" id="FORH01000008">
    <property type="protein sequence ID" value="SFK00805.1"/>
    <property type="molecule type" value="Genomic_DNA"/>
</dbReference>
<dbReference type="Pfam" id="PF00497">
    <property type="entry name" value="SBP_bac_3"/>
    <property type="match status" value="1"/>
</dbReference>
<keyword evidence="1 2" id="KW-0732">Signal</keyword>
<dbReference type="NCBIfam" id="TIGR03871">
    <property type="entry name" value="ABC_peri_MoxJ_2"/>
    <property type="match status" value="1"/>
</dbReference>
<protein>
    <submittedName>
        <fullName evidence="4">Amino acid ABC transporter substrate-binding protein, PAAT family (TC 3.A.1.3.-)</fullName>
    </submittedName>
</protein>
<dbReference type="RefSeq" id="WP_090062011.1">
    <property type="nucleotide sequence ID" value="NZ_FORH01000008.1"/>
</dbReference>
<dbReference type="InterPro" id="IPR001638">
    <property type="entry name" value="Solute-binding_3/MltF_N"/>
</dbReference>
<dbReference type="PANTHER" id="PTHR35936:SF17">
    <property type="entry name" value="ARGININE-BINDING EXTRACELLULAR PROTEIN ARTP"/>
    <property type="match status" value="1"/>
</dbReference>
<dbReference type="InterPro" id="IPR022448">
    <property type="entry name" value="Quinoprotein_dehydrogenase"/>
</dbReference>
<dbReference type="OrthoDB" id="176845at2"/>
<dbReference type="SUPFAM" id="SSF53850">
    <property type="entry name" value="Periplasmic binding protein-like II"/>
    <property type="match status" value="1"/>
</dbReference>
<reference evidence="5" key="1">
    <citation type="submission" date="2016-10" db="EMBL/GenBank/DDBJ databases">
        <authorList>
            <person name="Varghese N."/>
            <person name="Submissions S."/>
        </authorList>
    </citation>
    <scope>NUCLEOTIDE SEQUENCE [LARGE SCALE GENOMIC DNA]</scope>
    <source>
        <strain evidence="5">DSM 26471</strain>
    </source>
</reference>
<gene>
    <name evidence="4" type="ORF">SAMN04487991_3504</name>
</gene>
<keyword evidence="5" id="KW-1185">Reference proteome</keyword>
<dbReference type="SMART" id="SM00062">
    <property type="entry name" value="PBPb"/>
    <property type="match status" value="1"/>
</dbReference>
<dbReference type="STRING" id="588602.SAMN04487991_3504"/>
<dbReference type="Proteomes" id="UP000199630">
    <property type="component" value="Unassembled WGS sequence"/>
</dbReference>
<evidence type="ECO:0000313" key="5">
    <source>
        <dbReference type="Proteomes" id="UP000199630"/>
    </source>
</evidence>
<feature type="domain" description="Solute-binding protein family 3/N-terminal" evidence="3">
    <location>
        <begin position="48"/>
        <end position="275"/>
    </location>
</feature>
<proteinExistence type="predicted"/>
<name>A0A1I3W003_9RHOB</name>
<sequence>MPAWARDLRPNLRPNLRHAALALSLSVLWSLPAVPARAQTADLVSHSALRVCADPANDPMSLQDGSGYENKLADLIAAKLELPVQYSWFPMATGFIRKTLKTGQCDVVMGYAQGHELVLNTNHYMTSAYALVVKSDGPLANVAQLSDPRLQGLHLGVIAGSPPATHMAKYGLIGAARPYRLFVDRRHESPALDMLADLETGEIDAAVLWGPIAGPLVKRDHPGLKLIPLIKEEAAPKLFYRITMGVRQGEKVWQRKLNSLIRRNQVEINAILTEAGVPLLTDMGDAMLDVGQ</sequence>
<dbReference type="PANTHER" id="PTHR35936">
    <property type="entry name" value="MEMBRANE-BOUND LYTIC MUREIN TRANSGLYCOSYLASE F"/>
    <property type="match status" value="1"/>
</dbReference>
<dbReference type="AlphaFoldDB" id="A0A1I3W003"/>
<evidence type="ECO:0000313" key="4">
    <source>
        <dbReference type="EMBL" id="SFK00805.1"/>
    </source>
</evidence>